<feature type="compositionally biased region" description="Basic residues" evidence="1">
    <location>
        <begin position="54"/>
        <end position="71"/>
    </location>
</feature>
<feature type="region of interest" description="Disordered" evidence="1">
    <location>
        <begin position="54"/>
        <end position="76"/>
    </location>
</feature>
<dbReference type="EMBL" id="JBDJAW010000001">
    <property type="protein sequence ID" value="MEN3533743.1"/>
    <property type="molecule type" value="Genomic_DNA"/>
</dbReference>
<feature type="compositionally biased region" description="Low complexity" evidence="1">
    <location>
        <begin position="261"/>
        <end position="283"/>
    </location>
</feature>
<protein>
    <submittedName>
        <fullName evidence="2">Uncharacterized protein</fullName>
    </submittedName>
</protein>
<evidence type="ECO:0000313" key="2">
    <source>
        <dbReference type="EMBL" id="MEN3533743.1"/>
    </source>
</evidence>
<reference evidence="2 3" key="1">
    <citation type="submission" date="2024-05" db="EMBL/GenBank/DDBJ databases">
        <title>Microbispora sp.ZYX-F-249.</title>
        <authorList>
            <person name="Xie H."/>
        </authorList>
    </citation>
    <scope>NUCLEOTIDE SEQUENCE [LARGE SCALE GENOMIC DNA]</scope>
    <source>
        <strain evidence="2 3">ZYX-F-249</strain>
    </source>
</reference>
<comment type="caution">
    <text evidence="2">The sequence shown here is derived from an EMBL/GenBank/DDBJ whole genome shotgun (WGS) entry which is preliminary data.</text>
</comment>
<feature type="region of interest" description="Disordered" evidence="1">
    <location>
        <begin position="136"/>
        <end position="238"/>
    </location>
</feature>
<sequence length="289" mass="29944">MAKSTSVAGILAIGAVIAGGAAIGGVSLVATPAGAATMSATMSAQHGLVRFGHPHARGQRNRQKNGQRHNQRLREQQRQHQFLMRDLTLVLVPYQKDSTDARALPYNWQNDSVVAQQYGNQDRLSTQENAPDAAEINLDGEEHDNKTTVSPRVQKHEVEVDRSGDVDKTDGPVPSYADPGGRQGDVVGSVPAVPPATAPEPQLNAEPDAQPDAQPAAQPVVEPVADPAPASAPAACASARTPALTLPLTLSLTATVSLDATPEAATPEAATTATTGSTESTGACPRSTP</sequence>
<dbReference type="Proteomes" id="UP001447516">
    <property type="component" value="Unassembled WGS sequence"/>
</dbReference>
<proteinExistence type="predicted"/>
<evidence type="ECO:0000313" key="3">
    <source>
        <dbReference type="Proteomes" id="UP001447516"/>
    </source>
</evidence>
<name>A0ABV0AEG2_9ACTN</name>
<evidence type="ECO:0000256" key="1">
    <source>
        <dbReference type="SAM" id="MobiDB-lite"/>
    </source>
</evidence>
<gene>
    <name evidence="2" type="ORF">AAH991_01395</name>
</gene>
<feature type="region of interest" description="Disordered" evidence="1">
    <location>
        <begin position="261"/>
        <end position="289"/>
    </location>
</feature>
<dbReference type="RefSeq" id="WP_346223632.1">
    <property type="nucleotide sequence ID" value="NZ_JBDJAW010000001.1"/>
</dbReference>
<accession>A0ABV0AEG2</accession>
<feature type="compositionally biased region" description="Basic and acidic residues" evidence="1">
    <location>
        <begin position="154"/>
        <end position="170"/>
    </location>
</feature>
<feature type="compositionally biased region" description="Low complexity" evidence="1">
    <location>
        <begin position="199"/>
        <end position="238"/>
    </location>
</feature>
<keyword evidence="3" id="KW-1185">Reference proteome</keyword>
<organism evidence="2 3">
    <name type="scientific">Microbispora maris</name>
    <dbReference type="NCBI Taxonomy" id="3144104"/>
    <lineage>
        <taxon>Bacteria</taxon>
        <taxon>Bacillati</taxon>
        <taxon>Actinomycetota</taxon>
        <taxon>Actinomycetes</taxon>
        <taxon>Streptosporangiales</taxon>
        <taxon>Streptosporangiaceae</taxon>
        <taxon>Microbispora</taxon>
    </lineage>
</organism>